<dbReference type="Proteomes" id="UP000717981">
    <property type="component" value="Unassembled WGS sequence"/>
</dbReference>
<accession>A0A921P2F0</accession>
<organism evidence="1 2">
    <name type="scientific">Pseudoxanthomonas taiwanensis</name>
    <dbReference type="NCBI Taxonomy" id="176598"/>
    <lineage>
        <taxon>Bacteria</taxon>
        <taxon>Pseudomonadati</taxon>
        <taxon>Pseudomonadota</taxon>
        <taxon>Gammaproteobacteria</taxon>
        <taxon>Lysobacterales</taxon>
        <taxon>Lysobacteraceae</taxon>
        <taxon>Pseudoxanthomonas</taxon>
    </lineage>
</organism>
<sequence length="59" mass="6180">TLAAREVLAELAPDGITVTTSENGDLVAEIAASPVQLNVVAGGRSVLWLSQPIRINILR</sequence>
<evidence type="ECO:0000313" key="1">
    <source>
        <dbReference type="EMBL" id="KAF1690902.1"/>
    </source>
</evidence>
<dbReference type="EMBL" id="PDWK01000001">
    <property type="protein sequence ID" value="KAF1690902.1"/>
    <property type="molecule type" value="Genomic_DNA"/>
</dbReference>
<reference evidence="1" key="1">
    <citation type="submission" date="2017-10" db="EMBL/GenBank/DDBJ databases">
        <title>Whole genome sequencing of members of genus Pseudoxanthomonas.</title>
        <authorList>
            <person name="Kumar S."/>
            <person name="Bansal K."/>
            <person name="Kaur A."/>
            <person name="Patil P."/>
            <person name="Sharma S."/>
            <person name="Patil P.B."/>
        </authorList>
    </citation>
    <scope>NUCLEOTIDE SEQUENCE</scope>
    <source>
        <strain evidence="1">DSM 22914</strain>
    </source>
</reference>
<comment type="caution">
    <text evidence="1">The sequence shown here is derived from an EMBL/GenBank/DDBJ whole genome shotgun (WGS) entry which is preliminary data.</text>
</comment>
<protein>
    <submittedName>
        <fullName evidence="1">Uncharacterized protein</fullName>
    </submittedName>
</protein>
<dbReference type="AlphaFoldDB" id="A0A921P2F0"/>
<feature type="non-terminal residue" evidence="1">
    <location>
        <position position="1"/>
    </location>
</feature>
<proteinExistence type="predicted"/>
<name>A0A921P2F0_9GAMM</name>
<dbReference type="RefSeq" id="WP_162123031.1">
    <property type="nucleotide sequence ID" value="NZ_PDWK01000001.1"/>
</dbReference>
<keyword evidence="2" id="KW-1185">Reference proteome</keyword>
<evidence type="ECO:0000313" key="2">
    <source>
        <dbReference type="Proteomes" id="UP000717981"/>
    </source>
</evidence>
<gene>
    <name evidence="1" type="ORF">CR938_00005</name>
</gene>